<comment type="caution">
    <text evidence="2">The sequence shown here is derived from an EMBL/GenBank/DDBJ whole genome shotgun (WGS) entry which is preliminary data.</text>
</comment>
<dbReference type="RefSeq" id="WP_140471491.1">
    <property type="nucleotide sequence ID" value="NZ_RCZD01000003.1"/>
</dbReference>
<keyword evidence="3" id="KW-1185">Reference proteome</keyword>
<name>A0A502GQ15_9GAMM</name>
<feature type="domain" description="NIPSNAP" evidence="1">
    <location>
        <begin position="4"/>
        <end position="101"/>
    </location>
</feature>
<gene>
    <name evidence="2" type="ORF">EAH77_08030</name>
</gene>
<protein>
    <submittedName>
        <fullName evidence="2">NIPSNAP family protein</fullName>
    </submittedName>
</protein>
<dbReference type="AlphaFoldDB" id="A0A502GQ15"/>
<dbReference type="Pfam" id="PF07978">
    <property type="entry name" value="NIPSNAP"/>
    <property type="match status" value="1"/>
</dbReference>
<sequence length="108" mass="12279">MKTVELLQYTLKPGTGRDFHKIMVEQSVPLHREAGMDVVSFGNSQHDEDSYYLIRAYDDLEHLKSSQEEFYSSNAWRAGPRAAIVDRIQSSVKSVLMLTSTATDGLRR</sequence>
<dbReference type="InterPro" id="IPR012577">
    <property type="entry name" value="NIPSNAP"/>
</dbReference>
<evidence type="ECO:0000313" key="3">
    <source>
        <dbReference type="Proteomes" id="UP000317663"/>
    </source>
</evidence>
<evidence type="ECO:0000313" key="2">
    <source>
        <dbReference type="EMBL" id="TPG63528.1"/>
    </source>
</evidence>
<dbReference type="InterPro" id="IPR011008">
    <property type="entry name" value="Dimeric_a/b-barrel"/>
</dbReference>
<dbReference type="EMBL" id="RCZD01000003">
    <property type="protein sequence ID" value="TPG63528.1"/>
    <property type="molecule type" value="Genomic_DNA"/>
</dbReference>
<accession>A0A502GQ15</accession>
<reference evidence="2 3" key="1">
    <citation type="journal article" date="2019" name="Environ. Microbiol.">
        <title>Species interactions and distinct microbial communities in high Arctic permafrost affected cryosols are associated with the CH4 and CO2 gas fluxes.</title>
        <authorList>
            <person name="Altshuler I."/>
            <person name="Hamel J."/>
            <person name="Turney S."/>
            <person name="Magnuson E."/>
            <person name="Levesque R."/>
            <person name="Greer C."/>
            <person name="Whyte L.G."/>
        </authorList>
    </citation>
    <scope>NUCLEOTIDE SEQUENCE [LARGE SCALE GENOMIC DNA]</scope>
    <source>
        <strain evidence="2 3">E4</strain>
    </source>
</reference>
<proteinExistence type="predicted"/>
<dbReference type="Gene3D" id="3.30.70.100">
    <property type="match status" value="1"/>
</dbReference>
<dbReference type="SUPFAM" id="SSF54909">
    <property type="entry name" value="Dimeric alpha+beta barrel"/>
    <property type="match status" value="1"/>
</dbReference>
<dbReference type="OrthoDB" id="9809695at2"/>
<organism evidence="2 3">
    <name type="scientific">Ewingella americana</name>
    <dbReference type="NCBI Taxonomy" id="41202"/>
    <lineage>
        <taxon>Bacteria</taxon>
        <taxon>Pseudomonadati</taxon>
        <taxon>Pseudomonadota</taxon>
        <taxon>Gammaproteobacteria</taxon>
        <taxon>Enterobacterales</taxon>
        <taxon>Yersiniaceae</taxon>
        <taxon>Ewingella</taxon>
    </lineage>
</organism>
<evidence type="ECO:0000259" key="1">
    <source>
        <dbReference type="Pfam" id="PF07978"/>
    </source>
</evidence>
<dbReference type="Proteomes" id="UP000317663">
    <property type="component" value="Unassembled WGS sequence"/>
</dbReference>